<dbReference type="Proteomes" id="UP000244924">
    <property type="component" value="Unassembled WGS sequence"/>
</dbReference>
<feature type="domain" description="Gfo/Idh/MocA-like oxidoreductase N-terminal" evidence="1">
    <location>
        <begin position="16"/>
        <end position="127"/>
    </location>
</feature>
<dbReference type="PANTHER" id="PTHR43377">
    <property type="entry name" value="BILIVERDIN REDUCTASE A"/>
    <property type="match status" value="1"/>
</dbReference>
<feature type="domain" description="GFO/IDH/MocA-like oxidoreductase" evidence="2">
    <location>
        <begin position="143"/>
        <end position="268"/>
    </location>
</feature>
<dbReference type="GO" id="GO:0033712">
    <property type="term" value="F:1,5-anhydro-D-fructose reductase (1,5-anhydro-D-mannitol-forming) activity"/>
    <property type="evidence" value="ECO:0007669"/>
    <property type="project" value="UniProtKB-EC"/>
</dbReference>
<dbReference type="SUPFAM" id="SSF51735">
    <property type="entry name" value="NAD(P)-binding Rossmann-fold domains"/>
    <property type="match status" value="1"/>
</dbReference>
<name>A0A2R8B3N3_9RHOB</name>
<dbReference type="InterPro" id="IPR036291">
    <property type="entry name" value="NAD(P)-bd_dom_sf"/>
</dbReference>
<evidence type="ECO:0000313" key="4">
    <source>
        <dbReference type="Proteomes" id="UP000244924"/>
    </source>
</evidence>
<dbReference type="Gene3D" id="3.40.50.720">
    <property type="entry name" value="NAD(P)-binding Rossmann-like Domain"/>
    <property type="match status" value="1"/>
</dbReference>
<dbReference type="SUPFAM" id="SSF55347">
    <property type="entry name" value="Glyceraldehyde-3-phosphate dehydrogenase-like, C-terminal domain"/>
    <property type="match status" value="1"/>
</dbReference>
<dbReference type="GO" id="GO:0000166">
    <property type="term" value="F:nucleotide binding"/>
    <property type="evidence" value="ECO:0007669"/>
    <property type="project" value="InterPro"/>
</dbReference>
<dbReference type="RefSeq" id="WP_108851695.1">
    <property type="nucleotide sequence ID" value="NZ_OMOQ01000001.1"/>
</dbReference>
<evidence type="ECO:0000313" key="3">
    <source>
        <dbReference type="EMBL" id="SPH17229.1"/>
    </source>
</evidence>
<organism evidence="3 4">
    <name type="scientific">Albidovulum aquaemixtae</name>
    <dbReference type="NCBI Taxonomy" id="1542388"/>
    <lineage>
        <taxon>Bacteria</taxon>
        <taxon>Pseudomonadati</taxon>
        <taxon>Pseudomonadota</taxon>
        <taxon>Alphaproteobacteria</taxon>
        <taxon>Rhodobacterales</taxon>
        <taxon>Paracoccaceae</taxon>
        <taxon>Albidovulum</taxon>
    </lineage>
</organism>
<reference evidence="3 4" key="1">
    <citation type="submission" date="2018-03" db="EMBL/GenBank/DDBJ databases">
        <authorList>
            <person name="Keele B.F."/>
        </authorList>
    </citation>
    <scope>NUCLEOTIDE SEQUENCE [LARGE SCALE GENOMIC DNA]</scope>
    <source>
        <strain evidence="3 4">CECT 8626</strain>
    </source>
</reference>
<dbReference type="InterPro" id="IPR051450">
    <property type="entry name" value="Gfo/Idh/MocA_Oxidoreductases"/>
</dbReference>
<proteinExistence type="predicted"/>
<evidence type="ECO:0000259" key="2">
    <source>
        <dbReference type="Pfam" id="PF22725"/>
    </source>
</evidence>
<protein>
    <submittedName>
        <fullName evidence="3">1,5-anhydro-D-fructose reductase</fullName>
        <ecNumber evidence="3">1.1.1.292</ecNumber>
    </submittedName>
</protein>
<keyword evidence="3" id="KW-0560">Oxidoreductase</keyword>
<dbReference type="Pfam" id="PF01408">
    <property type="entry name" value="GFO_IDH_MocA"/>
    <property type="match status" value="1"/>
</dbReference>
<keyword evidence="4" id="KW-1185">Reference proteome</keyword>
<dbReference type="InterPro" id="IPR055170">
    <property type="entry name" value="GFO_IDH_MocA-like_dom"/>
</dbReference>
<dbReference type="Gene3D" id="3.30.360.10">
    <property type="entry name" value="Dihydrodipicolinate Reductase, domain 2"/>
    <property type="match status" value="1"/>
</dbReference>
<evidence type="ECO:0000259" key="1">
    <source>
        <dbReference type="Pfam" id="PF01408"/>
    </source>
</evidence>
<sequence>MANRGRDVSVPLPLCVVGGGAIGMRHVEVSQGSEQVRLTAIVEPFEQRRKELDAMGFPVVAETADVPGDTLAAIVATPTPAHFESATAALDKGWAVIVEKPVAATLDEARALLAAANDKGLPLFTGHHRRCHPFSQAARNAVGNLGDVVGVQGLWSLRKHDSYYDVDWRRRPGAGPLMTNLSHEIDLMRFILGDLIEVVALTSSARRGFQIEDTAALAFRFANGALGSFLISDAGVSPWAFEAACGENPAIASSGQDYIRIIGAEGALEFPSLTAWGRSGPGEIEWSKPHLRTGGPDFKRVDPLFEQVNRFAAVVGGAQDEVLCTGRDGIAALEMTLAAALSGKIGKPVAAGEVPGGYNGT</sequence>
<accession>A0A2R8B3N3</accession>
<dbReference type="PANTHER" id="PTHR43377:SF8">
    <property type="entry name" value="BLR3664 PROTEIN"/>
    <property type="match status" value="1"/>
</dbReference>
<dbReference type="EC" id="1.1.1.292" evidence="3"/>
<dbReference type="InterPro" id="IPR000683">
    <property type="entry name" value="Gfo/Idh/MocA-like_OxRdtase_N"/>
</dbReference>
<gene>
    <name evidence="3" type="primary">afr_3</name>
    <name evidence="3" type="ORF">DEA8626_00745</name>
</gene>
<dbReference type="EMBL" id="OMOQ01000001">
    <property type="protein sequence ID" value="SPH17229.1"/>
    <property type="molecule type" value="Genomic_DNA"/>
</dbReference>
<dbReference type="OrthoDB" id="9792935at2"/>
<dbReference type="AlphaFoldDB" id="A0A2R8B3N3"/>
<dbReference type="Pfam" id="PF22725">
    <property type="entry name" value="GFO_IDH_MocA_C3"/>
    <property type="match status" value="1"/>
</dbReference>